<reference evidence="1 2" key="1">
    <citation type="submission" date="2015-07" db="EMBL/GenBank/DDBJ databases">
        <title>Comparative genomics of the Sigatoka disease complex on banana suggests a link between parallel evolutionary changes in Pseudocercospora fijiensis and Pseudocercospora eumusae and increased virulence on the banana host.</title>
        <authorList>
            <person name="Chang T.-C."/>
            <person name="Salvucci A."/>
            <person name="Crous P.W."/>
            <person name="Stergiopoulos I."/>
        </authorList>
    </citation>
    <scope>NUCLEOTIDE SEQUENCE [LARGE SCALE GENOMIC DNA]</scope>
    <source>
        <strain evidence="1 2">CBS 116634</strain>
    </source>
</reference>
<evidence type="ECO:0000313" key="1">
    <source>
        <dbReference type="EMBL" id="KXT14532.1"/>
    </source>
</evidence>
<dbReference type="OrthoDB" id="417481at2759"/>
<dbReference type="AlphaFoldDB" id="A0A139IIY6"/>
<gene>
    <name evidence="1" type="ORF">AC579_9128</name>
</gene>
<comment type="caution">
    <text evidence="1">The sequence shown here is derived from an EMBL/GenBank/DDBJ whole genome shotgun (WGS) entry which is preliminary data.</text>
</comment>
<keyword evidence="2" id="KW-1185">Reference proteome</keyword>
<dbReference type="Proteomes" id="UP000073492">
    <property type="component" value="Unassembled WGS sequence"/>
</dbReference>
<name>A0A139IIY6_9PEZI</name>
<protein>
    <submittedName>
        <fullName evidence="1">Uncharacterized protein</fullName>
    </submittedName>
</protein>
<proteinExistence type="predicted"/>
<evidence type="ECO:0000313" key="2">
    <source>
        <dbReference type="Proteomes" id="UP000073492"/>
    </source>
</evidence>
<organism evidence="1 2">
    <name type="scientific">Pseudocercospora musae</name>
    <dbReference type="NCBI Taxonomy" id="113226"/>
    <lineage>
        <taxon>Eukaryota</taxon>
        <taxon>Fungi</taxon>
        <taxon>Dikarya</taxon>
        <taxon>Ascomycota</taxon>
        <taxon>Pezizomycotina</taxon>
        <taxon>Dothideomycetes</taxon>
        <taxon>Dothideomycetidae</taxon>
        <taxon>Mycosphaerellales</taxon>
        <taxon>Mycosphaerellaceae</taxon>
        <taxon>Pseudocercospora</taxon>
    </lineage>
</organism>
<dbReference type="EMBL" id="LFZO01000079">
    <property type="protein sequence ID" value="KXT14532.1"/>
    <property type="molecule type" value="Genomic_DNA"/>
</dbReference>
<accession>A0A139IIY6</accession>
<sequence length="203" mass="22032">MPSPRLNTQVSTMRITVVQKREVLLHSSFRNTFNFIDQVQSSAADSILTFKHSRHDSSAASLATGGTVMAIHGLPLRSTVSEHLRPRQIGGRITARIRTHDFVSFKTCFVLRRPPAALTTCMLYATRLKSLHAYDISGKDSFKDQASSGIELDTAGCETAKKLPEPHTVAIAPPPDGPIAVLTLIPSRHGDVTTTIDPTGGFT</sequence>